<comment type="caution">
    <text evidence="2">The sequence shown here is derived from an EMBL/GenBank/DDBJ whole genome shotgun (WGS) entry which is preliminary data.</text>
</comment>
<gene>
    <name evidence="2" type="ORF">AFUS01_LOCUS42913</name>
</gene>
<name>A0A8J2LHL8_9HEXA</name>
<evidence type="ECO:0000256" key="1">
    <source>
        <dbReference type="SAM" id="MobiDB-lite"/>
    </source>
</evidence>
<protein>
    <submittedName>
        <fullName evidence="2">Uncharacterized protein</fullName>
    </submittedName>
</protein>
<sequence length="123" mass="13346">MRSVFSGSYSALNNQGGENVGQNDVYRSTTRPSFDGGIPTHARPDKFSVVNSVKRIFRGASSNYSGSGPLRASQSVFVLPNIHEDLVSSQVHSAGINYDRILRRDRPGRMPTSTSMEEAALLG</sequence>
<dbReference type="AlphaFoldDB" id="A0A8J2LHL8"/>
<accession>A0A8J2LHL8</accession>
<feature type="non-terminal residue" evidence="2">
    <location>
        <position position="1"/>
    </location>
</feature>
<dbReference type="Proteomes" id="UP000708208">
    <property type="component" value="Unassembled WGS sequence"/>
</dbReference>
<feature type="compositionally biased region" description="Polar residues" evidence="1">
    <location>
        <begin position="12"/>
        <end position="32"/>
    </location>
</feature>
<evidence type="ECO:0000313" key="2">
    <source>
        <dbReference type="EMBL" id="CAG7833274.1"/>
    </source>
</evidence>
<evidence type="ECO:0000313" key="3">
    <source>
        <dbReference type="Proteomes" id="UP000708208"/>
    </source>
</evidence>
<reference evidence="2" key="1">
    <citation type="submission" date="2021-06" db="EMBL/GenBank/DDBJ databases">
        <authorList>
            <person name="Hodson N. C."/>
            <person name="Mongue J. A."/>
            <person name="Jaron S. K."/>
        </authorList>
    </citation>
    <scope>NUCLEOTIDE SEQUENCE</scope>
</reference>
<proteinExistence type="predicted"/>
<dbReference type="EMBL" id="CAJVCH010569428">
    <property type="protein sequence ID" value="CAG7833274.1"/>
    <property type="molecule type" value="Genomic_DNA"/>
</dbReference>
<organism evidence="2 3">
    <name type="scientific">Allacma fusca</name>
    <dbReference type="NCBI Taxonomy" id="39272"/>
    <lineage>
        <taxon>Eukaryota</taxon>
        <taxon>Metazoa</taxon>
        <taxon>Ecdysozoa</taxon>
        <taxon>Arthropoda</taxon>
        <taxon>Hexapoda</taxon>
        <taxon>Collembola</taxon>
        <taxon>Symphypleona</taxon>
        <taxon>Sminthuridae</taxon>
        <taxon>Allacma</taxon>
    </lineage>
</organism>
<keyword evidence="3" id="KW-1185">Reference proteome</keyword>
<feature type="region of interest" description="Disordered" evidence="1">
    <location>
        <begin position="12"/>
        <end position="42"/>
    </location>
</feature>